<comment type="caution">
    <text evidence="1">The sequence shown here is derived from an EMBL/GenBank/DDBJ whole genome shotgun (WGS) entry which is preliminary data.</text>
</comment>
<dbReference type="OrthoDB" id="2434281at2759"/>
<dbReference type="AlphaFoldDB" id="A0A9W4T1R5"/>
<feature type="non-terminal residue" evidence="1">
    <location>
        <position position="1"/>
    </location>
</feature>
<accession>A0A9W4T1R5</accession>
<sequence>NEHSDNEVEEAEGYNWHNKIPNALKNLELDIKKEKVNSEVWICLNSIRLYFQLVKYNHLKIKASEVVANAAGKGVYHAKCIRY</sequence>
<evidence type="ECO:0000313" key="2">
    <source>
        <dbReference type="Proteomes" id="UP001153678"/>
    </source>
</evidence>
<keyword evidence="2" id="KW-1185">Reference proteome</keyword>
<gene>
    <name evidence="1" type="ORF">FWILDA_LOCUS14078</name>
</gene>
<proteinExistence type="predicted"/>
<dbReference type="EMBL" id="CAMKVN010005821">
    <property type="protein sequence ID" value="CAI2189436.1"/>
    <property type="molecule type" value="Genomic_DNA"/>
</dbReference>
<evidence type="ECO:0000313" key="1">
    <source>
        <dbReference type="EMBL" id="CAI2189436.1"/>
    </source>
</evidence>
<name>A0A9W4T1R5_9GLOM</name>
<dbReference type="Proteomes" id="UP001153678">
    <property type="component" value="Unassembled WGS sequence"/>
</dbReference>
<protein>
    <submittedName>
        <fullName evidence="1">5390_t:CDS:1</fullName>
    </submittedName>
</protein>
<reference evidence="1" key="1">
    <citation type="submission" date="2022-08" db="EMBL/GenBank/DDBJ databases">
        <authorList>
            <person name="Kallberg Y."/>
            <person name="Tangrot J."/>
            <person name="Rosling A."/>
        </authorList>
    </citation>
    <scope>NUCLEOTIDE SEQUENCE</scope>
    <source>
        <strain evidence="1">Wild A</strain>
    </source>
</reference>
<organism evidence="1 2">
    <name type="scientific">Funneliformis geosporum</name>
    <dbReference type="NCBI Taxonomy" id="1117311"/>
    <lineage>
        <taxon>Eukaryota</taxon>
        <taxon>Fungi</taxon>
        <taxon>Fungi incertae sedis</taxon>
        <taxon>Mucoromycota</taxon>
        <taxon>Glomeromycotina</taxon>
        <taxon>Glomeromycetes</taxon>
        <taxon>Glomerales</taxon>
        <taxon>Glomeraceae</taxon>
        <taxon>Funneliformis</taxon>
    </lineage>
</organism>